<evidence type="ECO:0000256" key="3">
    <source>
        <dbReference type="ARBA" id="ARBA00023163"/>
    </source>
</evidence>
<name>A0A077B0J9_9PROT</name>
<dbReference type="STRING" id="91604.ID47_06335"/>
<dbReference type="KEGG" id="paca:ID47_06335"/>
<dbReference type="InterPro" id="IPR000792">
    <property type="entry name" value="Tscrpt_reg_LuxR_C"/>
</dbReference>
<protein>
    <recommendedName>
        <fullName evidence="4">HTH luxR-type domain-containing protein</fullName>
    </recommendedName>
</protein>
<dbReference type="GO" id="GO:0006355">
    <property type="term" value="P:regulation of DNA-templated transcription"/>
    <property type="evidence" value="ECO:0007669"/>
    <property type="project" value="InterPro"/>
</dbReference>
<dbReference type="PROSITE" id="PS50043">
    <property type="entry name" value="HTH_LUXR_2"/>
    <property type="match status" value="1"/>
</dbReference>
<dbReference type="RefSeq" id="WP_038464856.1">
    <property type="nucleotide sequence ID" value="NZ_CP008941.1"/>
</dbReference>
<dbReference type="EMBL" id="CP008941">
    <property type="protein sequence ID" value="AIK96440.1"/>
    <property type="molecule type" value="Genomic_DNA"/>
</dbReference>
<dbReference type="Gene3D" id="1.10.10.10">
    <property type="entry name" value="Winged helix-like DNA-binding domain superfamily/Winged helix DNA-binding domain"/>
    <property type="match status" value="1"/>
</dbReference>
<evidence type="ECO:0000256" key="2">
    <source>
        <dbReference type="ARBA" id="ARBA00023125"/>
    </source>
</evidence>
<dbReference type="InterPro" id="IPR016032">
    <property type="entry name" value="Sig_transdc_resp-reg_C-effctor"/>
</dbReference>
<reference evidence="5 6" key="1">
    <citation type="submission" date="2014-07" db="EMBL/GenBank/DDBJ databases">
        <title>Comparative genomic insights into amoeba endosymbionts belonging to the families of Holosporaceae and Candidatus Midichloriaceae within Rickettsiales.</title>
        <authorList>
            <person name="Wang Z."/>
            <person name="Wu M."/>
        </authorList>
    </citation>
    <scope>NUCLEOTIDE SEQUENCE [LARGE SCALE GENOMIC DNA]</scope>
    <source>
        <strain evidence="5">PRA3</strain>
    </source>
</reference>
<feature type="domain" description="HTH luxR-type" evidence="4">
    <location>
        <begin position="20"/>
        <end position="85"/>
    </location>
</feature>
<organism evidence="5 6">
    <name type="scientific">Candidatus Odyssella acanthamoebae</name>
    <dbReference type="NCBI Taxonomy" id="91604"/>
    <lineage>
        <taxon>Bacteria</taxon>
        <taxon>Pseudomonadati</taxon>
        <taxon>Pseudomonadota</taxon>
        <taxon>Alphaproteobacteria</taxon>
        <taxon>Holosporales</taxon>
        <taxon>Candidatus Paracaedibacteraceae</taxon>
        <taxon>Candidatus Odyssella</taxon>
    </lineage>
</organism>
<dbReference type="GO" id="GO:0003677">
    <property type="term" value="F:DNA binding"/>
    <property type="evidence" value="ECO:0007669"/>
    <property type="project" value="UniProtKB-KW"/>
</dbReference>
<evidence type="ECO:0000259" key="4">
    <source>
        <dbReference type="PROSITE" id="PS50043"/>
    </source>
</evidence>
<dbReference type="Proteomes" id="UP000028926">
    <property type="component" value="Chromosome"/>
</dbReference>
<dbReference type="CDD" id="cd06170">
    <property type="entry name" value="LuxR_C_like"/>
    <property type="match status" value="1"/>
</dbReference>
<dbReference type="OrthoDB" id="9803630at2"/>
<dbReference type="SUPFAM" id="SSF46894">
    <property type="entry name" value="C-terminal effector domain of the bipartite response regulators"/>
    <property type="match status" value="1"/>
</dbReference>
<dbReference type="SMART" id="SM00421">
    <property type="entry name" value="HTH_LUXR"/>
    <property type="match status" value="1"/>
</dbReference>
<dbReference type="InterPro" id="IPR036388">
    <property type="entry name" value="WH-like_DNA-bd_sf"/>
</dbReference>
<evidence type="ECO:0000313" key="5">
    <source>
        <dbReference type="EMBL" id="AIK96440.1"/>
    </source>
</evidence>
<gene>
    <name evidence="5" type="ORF">ID47_06335</name>
</gene>
<keyword evidence="6" id="KW-1185">Reference proteome</keyword>
<dbReference type="PANTHER" id="PTHR44688">
    <property type="entry name" value="DNA-BINDING TRANSCRIPTIONAL ACTIVATOR DEVR_DOSR"/>
    <property type="match status" value="1"/>
</dbReference>
<sequence>MTVDVQKSKSPDYIYAHHLKNIGGIPFTQREIDILAGMLSGKTIKTIAYFLTISPKTVETHIRNLMLKLNCNSREGIINFIEKTGKFSALRQH</sequence>
<dbReference type="PANTHER" id="PTHR44688:SF16">
    <property type="entry name" value="DNA-BINDING TRANSCRIPTIONAL ACTIVATOR DEVR_DOSR"/>
    <property type="match status" value="1"/>
</dbReference>
<dbReference type="HOGENOM" id="CLU_2394344_0_0_5"/>
<dbReference type="PRINTS" id="PR00038">
    <property type="entry name" value="HTHLUXR"/>
</dbReference>
<keyword evidence="1" id="KW-0805">Transcription regulation</keyword>
<dbReference type="AlphaFoldDB" id="A0A077B0J9"/>
<evidence type="ECO:0000256" key="1">
    <source>
        <dbReference type="ARBA" id="ARBA00023015"/>
    </source>
</evidence>
<keyword evidence="3" id="KW-0804">Transcription</keyword>
<accession>A0A077B0J9</accession>
<evidence type="ECO:0000313" key="6">
    <source>
        <dbReference type="Proteomes" id="UP000028926"/>
    </source>
</evidence>
<dbReference type="eggNOG" id="ENOG502ZNRZ">
    <property type="taxonomic scope" value="Bacteria"/>
</dbReference>
<proteinExistence type="predicted"/>
<dbReference type="Pfam" id="PF00196">
    <property type="entry name" value="GerE"/>
    <property type="match status" value="1"/>
</dbReference>
<keyword evidence="2" id="KW-0238">DNA-binding</keyword>